<evidence type="ECO:0000313" key="1">
    <source>
        <dbReference type="EMBL" id="KAL2510634.1"/>
    </source>
</evidence>
<sequence>MVSEEIGGVGVLSIDGVKNKMARVLEVVFYGCGGRKRWFIMDLCGGICWLWCRRRWVGWERCRSMVLETRWAKVPEVVEEGGCGLLWICVEGFVGYGVEGDRWGGIAVDR</sequence>
<dbReference type="Proteomes" id="UP001604336">
    <property type="component" value="Unassembled WGS sequence"/>
</dbReference>
<gene>
    <name evidence="1" type="ORF">Adt_16234</name>
</gene>
<keyword evidence="2" id="KW-1185">Reference proteome</keyword>
<organism evidence="1 2">
    <name type="scientific">Abeliophyllum distichum</name>
    <dbReference type="NCBI Taxonomy" id="126358"/>
    <lineage>
        <taxon>Eukaryota</taxon>
        <taxon>Viridiplantae</taxon>
        <taxon>Streptophyta</taxon>
        <taxon>Embryophyta</taxon>
        <taxon>Tracheophyta</taxon>
        <taxon>Spermatophyta</taxon>
        <taxon>Magnoliopsida</taxon>
        <taxon>eudicotyledons</taxon>
        <taxon>Gunneridae</taxon>
        <taxon>Pentapetalae</taxon>
        <taxon>asterids</taxon>
        <taxon>lamiids</taxon>
        <taxon>Lamiales</taxon>
        <taxon>Oleaceae</taxon>
        <taxon>Forsythieae</taxon>
        <taxon>Abeliophyllum</taxon>
    </lineage>
</organism>
<accession>A0ABD1TD39</accession>
<comment type="caution">
    <text evidence="1">The sequence shown here is derived from an EMBL/GenBank/DDBJ whole genome shotgun (WGS) entry which is preliminary data.</text>
</comment>
<dbReference type="AlphaFoldDB" id="A0ABD1TD39"/>
<reference evidence="2" key="1">
    <citation type="submission" date="2024-07" db="EMBL/GenBank/DDBJ databases">
        <title>Two chromosome-level genome assemblies of Korean endemic species Abeliophyllum distichum and Forsythia ovata (Oleaceae).</title>
        <authorList>
            <person name="Jang H."/>
        </authorList>
    </citation>
    <scope>NUCLEOTIDE SEQUENCE [LARGE SCALE GENOMIC DNA]</scope>
</reference>
<evidence type="ECO:0000313" key="2">
    <source>
        <dbReference type="Proteomes" id="UP001604336"/>
    </source>
</evidence>
<dbReference type="EMBL" id="JBFOLK010000005">
    <property type="protein sequence ID" value="KAL2510634.1"/>
    <property type="molecule type" value="Genomic_DNA"/>
</dbReference>
<evidence type="ECO:0008006" key="3">
    <source>
        <dbReference type="Google" id="ProtNLM"/>
    </source>
</evidence>
<name>A0ABD1TD39_9LAMI</name>
<proteinExistence type="predicted"/>
<protein>
    <recommendedName>
        <fullName evidence="3">Transmembrane protein</fullName>
    </recommendedName>
</protein>